<feature type="compositionally biased region" description="Polar residues" evidence="1">
    <location>
        <begin position="190"/>
        <end position="202"/>
    </location>
</feature>
<organism evidence="3 4">
    <name type="scientific">Mucuna pruriens</name>
    <name type="common">Velvet bean</name>
    <name type="synonym">Dolichos pruriens</name>
    <dbReference type="NCBI Taxonomy" id="157652"/>
    <lineage>
        <taxon>Eukaryota</taxon>
        <taxon>Viridiplantae</taxon>
        <taxon>Streptophyta</taxon>
        <taxon>Embryophyta</taxon>
        <taxon>Tracheophyta</taxon>
        <taxon>Spermatophyta</taxon>
        <taxon>Magnoliopsida</taxon>
        <taxon>eudicotyledons</taxon>
        <taxon>Gunneridae</taxon>
        <taxon>Pentapetalae</taxon>
        <taxon>rosids</taxon>
        <taxon>fabids</taxon>
        <taxon>Fabales</taxon>
        <taxon>Fabaceae</taxon>
        <taxon>Papilionoideae</taxon>
        <taxon>50 kb inversion clade</taxon>
        <taxon>NPAAA clade</taxon>
        <taxon>indigoferoid/millettioid clade</taxon>
        <taxon>Phaseoleae</taxon>
        <taxon>Mucuna</taxon>
    </lineage>
</organism>
<dbReference type="STRING" id="157652.A0A371F8E7"/>
<dbReference type="PANTHER" id="PTHR32108">
    <property type="entry name" value="DNA-DIRECTED RNA POLYMERASE SUBUNIT ALPHA"/>
    <property type="match status" value="1"/>
</dbReference>
<evidence type="ECO:0000256" key="1">
    <source>
        <dbReference type="SAM" id="MobiDB-lite"/>
    </source>
</evidence>
<dbReference type="PROSITE" id="PS50174">
    <property type="entry name" value="G_PATCH"/>
    <property type="match status" value="1"/>
</dbReference>
<comment type="caution">
    <text evidence="3">The sequence shown here is derived from an EMBL/GenBank/DDBJ whole genome shotgun (WGS) entry which is preliminary data.</text>
</comment>
<evidence type="ECO:0000313" key="3">
    <source>
        <dbReference type="EMBL" id="RDX74566.1"/>
    </source>
</evidence>
<dbReference type="CDD" id="cd00303">
    <property type="entry name" value="retropepsin_like"/>
    <property type="match status" value="1"/>
</dbReference>
<dbReference type="InterPro" id="IPR021109">
    <property type="entry name" value="Peptidase_aspartic_dom_sf"/>
</dbReference>
<reference evidence="3" key="1">
    <citation type="submission" date="2018-05" db="EMBL/GenBank/DDBJ databases">
        <title>Draft genome of Mucuna pruriens seed.</title>
        <authorList>
            <person name="Nnadi N.E."/>
            <person name="Vos R."/>
            <person name="Hasami M.H."/>
            <person name="Devisetty U.K."/>
            <person name="Aguiy J.C."/>
        </authorList>
    </citation>
    <scope>NUCLEOTIDE SEQUENCE [LARGE SCALE GENOMIC DNA]</scope>
    <source>
        <strain evidence="3">JCA_2017</strain>
    </source>
</reference>
<dbReference type="OrthoDB" id="1095202at2759"/>
<name>A0A371F8E7_MUCPR</name>
<dbReference type="AlphaFoldDB" id="A0A371F8E7"/>
<dbReference type="Gene3D" id="2.40.70.10">
    <property type="entry name" value="Acid Proteases"/>
    <property type="match status" value="1"/>
</dbReference>
<proteinExistence type="predicted"/>
<keyword evidence="4" id="KW-1185">Reference proteome</keyword>
<evidence type="ECO:0000313" key="4">
    <source>
        <dbReference type="Proteomes" id="UP000257109"/>
    </source>
</evidence>
<feature type="non-terminal residue" evidence="3">
    <location>
        <position position="1"/>
    </location>
</feature>
<dbReference type="GO" id="GO:0003676">
    <property type="term" value="F:nucleic acid binding"/>
    <property type="evidence" value="ECO:0007669"/>
    <property type="project" value="InterPro"/>
</dbReference>
<gene>
    <name evidence="3" type="ORF">CR513_45673</name>
</gene>
<dbReference type="Proteomes" id="UP000257109">
    <property type="component" value="Unassembled WGS sequence"/>
</dbReference>
<accession>A0A371F8E7</accession>
<dbReference type="Pfam" id="PF01585">
    <property type="entry name" value="G-patch"/>
    <property type="match status" value="1"/>
</dbReference>
<dbReference type="InterPro" id="IPR000467">
    <property type="entry name" value="G_patch_dom"/>
</dbReference>
<sequence length="202" mass="22305">MPKATLDKLYCSGATLKNSPIVVRAFDRSKQEVMCKITLPIHIGLTTFDITFQVMDIRPAYSCLLGRPWIHAVWVLCSSIHQKVKFIADHQLTNIIGEKELMVNTPLPSKYVEEDEEALEMSFQALVIVGTTSIEIEGGDLRPSRAAVMAAKVLISNNFQPGKGLGKELDGMNESVALQENPGRSGLGYTRTTSKGRPWQNS</sequence>
<protein>
    <recommendedName>
        <fullName evidence="2">G-patch domain-containing protein</fullName>
    </recommendedName>
</protein>
<feature type="domain" description="G-patch" evidence="2">
    <location>
        <begin position="146"/>
        <end position="192"/>
    </location>
</feature>
<dbReference type="PANTHER" id="PTHR32108:SF9">
    <property type="entry name" value="REVERSE TRANSCRIPTASE RNASE H-LIKE DOMAIN-CONTAINING PROTEIN"/>
    <property type="match status" value="1"/>
</dbReference>
<feature type="region of interest" description="Disordered" evidence="1">
    <location>
        <begin position="178"/>
        <end position="202"/>
    </location>
</feature>
<evidence type="ECO:0000259" key="2">
    <source>
        <dbReference type="PROSITE" id="PS50174"/>
    </source>
</evidence>
<dbReference type="EMBL" id="QJKJ01010135">
    <property type="protein sequence ID" value="RDX74566.1"/>
    <property type="molecule type" value="Genomic_DNA"/>
</dbReference>